<feature type="domain" description="PLAT" evidence="2">
    <location>
        <begin position="1"/>
        <end position="119"/>
    </location>
</feature>
<dbReference type="PANTHER" id="PTHR45901">
    <property type="entry name" value="PROTEIN CBG12474"/>
    <property type="match status" value="1"/>
</dbReference>
<dbReference type="PANTHER" id="PTHR45901:SF3">
    <property type="entry name" value="LIPOXYGENASE HOMOLOGY DOMAIN-CONTAINING PROTEIN 1"/>
    <property type="match status" value="1"/>
</dbReference>
<accession>A0A3P6SVD4</accession>
<dbReference type="PROSITE" id="PS50095">
    <property type="entry name" value="PLAT"/>
    <property type="match status" value="2"/>
</dbReference>
<dbReference type="AlphaFoldDB" id="A0A3P6SVD4"/>
<comment type="caution">
    <text evidence="1">Lacks conserved residue(s) required for the propagation of feature annotation.</text>
</comment>
<dbReference type="Pfam" id="PF01477">
    <property type="entry name" value="PLAT"/>
    <property type="match status" value="2"/>
</dbReference>
<dbReference type="Gene3D" id="2.60.60.20">
    <property type="entry name" value="PLAT/LH2 domain"/>
    <property type="match status" value="2"/>
</dbReference>
<reference evidence="3 4" key="1">
    <citation type="submission" date="2018-11" db="EMBL/GenBank/DDBJ databases">
        <authorList>
            <consortium name="Pathogen Informatics"/>
        </authorList>
    </citation>
    <scope>NUCLEOTIDE SEQUENCE [LARGE SCALE GENOMIC DNA]</scope>
</reference>
<evidence type="ECO:0000259" key="2">
    <source>
        <dbReference type="PROSITE" id="PS50095"/>
    </source>
</evidence>
<keyword evidence="4" id="KW-1185">Reference proteome</keyword>
<dbReference type="InterPro" id="IPR036392">
    <property type="entry name" value="PLAT/LH2_dom_sf"/>
</dbReference>
<proteinExistence type="predicted"/>
<dbReference type="OrthoDB" id="5322100at2759"/>
<evidence type="ECO:0000256" key="1">
    <source>
        <dbReference type="PROSITE-ProRule" id="PRU00152"/>
    </source>
</evidence>
<dbReference type="Proteomes" id="UP000281553">
    <property type="component" value="Unassembled WGS sequence"/>
</dbReference>
<feature type="domain" description="PLAT" evidence="2">
    <location>
        <begin position="162"/>
        <end position="295"/>
    </location>
</feature>
<dbReference type="InterPro" id="IPR001024">
    <property type="entry name" value="PLAT/LH2_dom"/>
</dbReference>
<dbReference type="InterPro" id="IPR052970">
    <property type="entry name" value="Inner_ear_hair_cell_LOXHD"/>
</dbReference>
<dbReference type="SUPFAM" id="SSF49723">
    <property type="entry name" value="Lipase/lipooxygenase domain (PLAT/LH2 domain)"/>
    <property type="match status" value="2"/>
</dbReference>
<gene>
    <name evidence="3" type="ORF">DILT_LOCUS2357</name>
</gene>
<name>A0A3P6SVD4_DIBLA</name>
<protein>
    <recommendedName>
        <fullName evidence="2">PLAT domain-containing protein</fullName>
    </recommendedName>
</protein>
<evidence type="ECO:0000313" key="3">
    <source>
        <dbReference type="EMBL" id="VDK71805.1"/>
    </source>
</evidence>
<dbReference type="EMBL" id="UYRU01041994">
    <property type="protein sequence ID" value="VDK71805.1"/>
    <property type="molecule type" value="Genomic_DNA"/>
</dbReference>
<organism evidence="3 4">
    <name type="scientific">Dibothriocephalus latus</name>
    <name type="common">Fish tapeworm</name>
    <name type="synonym">Diphyllobothrium latum</name>
    <dbReference type="NCBI Taxonomy" id="60516"/>
    <lineage>
        <taxon>Eukaryota</taxon>
        <taxon>Metazoa</taxon>
        <taxon>Spiralia</taxon>
        <taxon>Lophotrochozoa</taxon>
        <taxon>Platyhelminthes</taxon>
        <taxon>Cestoda</taxon>
        <taxon>Eucestoda</taxon>
        <taxon>Diphyllobothriidea</taxon>
        <taxon>Diphyllobothriidae</taxon>
        <taxon>Dibothriocephalus</taxon>
    </lineage>
</organism>
<evidence type="ECO:0000313" key="4">
    <source>
        <dbReference type="Proteomes" id="UP000281553"/>
    </source>
</evidence>
<sequence length="336" mass="37276">MSDYCTVYSKLPEDTENEAAVPNVTSVEKLGVANDNSSISTTEKESRFTFSALSDLGELLRCTLWHDNAGDATDWHCEWVRVSELLPPINGLLPREWFFACNQWISAKQGNKECCVELKSSTGTVVDSPNARTAGEEVVREMKVVTAPKEEAGVEGGKSLDTVYRIQVETTNIEGGDCAHTGWIVLKGEYGQSAPFYLVHPKGKRTFEKGGVDDFVMFSPSLGLLKKIYVGITNYGIALPFDIRTDASLEQQEDLQWHCKRILVTDEKNSNVYVFNINQWVPVYPDIGKHSAIGAKPAELYKEPTDNRGRKMNNGFNNIWTTKGVGFATDSDNSLA</sequence>